<dbReference type="GeneID" id="85401974"/>
<keyword evidence="2" id="KW-1185">Reference proteome</keyword>
<name>A0ABQ9RPW6_9PEZI</name>
<reference evidence="1 2" key="1">
    <citation type="submission" date="2016-10" db="EMBL/GenBank/DDBJ databases">
        <title>The genome sequence of Colletotrichum fioriniae PJ7.</title>
        <authorList>
            <person name="Baroncelli R."/>
        </authorList>
    </citation>
    <scope>NUCLEOTIDE SEQUENCE [LARGE SCALE GENOMIC DNA]</scope>
    <source>
        <strain evidence="1 2">Tom-12</strain>
    </source>
</reference>
<dbReference type="EMBL" id="MLFU01000004">
    <property type="protein sequence ID" value="KAK1509572.1"/>
    <property type="molecule type" value="Genomic_DNA"/>
</dbReference>
<dbReference type="Proteomes" id="UP001227543">
    <property type="component" value="Unassembled WGS sequence"/>
</dbReference>
<evidence type="ECO:0000313" key="2">
    <source>
        <dbReference type="Proteomes" id="UP001227543"/>
    </source>
</evidence>
<proteinExistence type="predicted"/>
<protein>
    <submittedName>
        <fullName evidence="1">Uncharacterized protein</fullName>
    </submittedName>
</protein>
<comment type="caution">
    <text evidence="1">The sequence shown here is derived from an EMBL/GenBank/DDBJ whole genome shotgun (WGS) entry which is preliminary data.</text>
</comment>
<accession>A0ABQ9RPW6</accession>
<evidence type="ECO:0000313" key="1">
    <source>
        <dbReference type="EMBL" id="KAK1509572.1"/>
    </source>
</evidence>
<dbReference type="RefSeq" id="XP_060387270.1">
    <property type="nucleotide sequence ID" value="XM_060517736.1"/>
</dbReference>
<organism evidence="1 2">
    <name type="scientific">Colletotrichum tamarilloi</name>
    <dbReference type="NCBI Taxonomy" id="1209934"/>
    <lineage>
        <taxon>Eukaryota</taxon>
        <taxon>Fungi</taxon>
        <taxon>Dikarya</taxon>
        <taxon>Ascomycota</taxon>
        <taxon>Pezizomycotina</taxon>
        <taxon>Sordariomycetes</taxon>
        <taxon>Hypocreomycetidae</taxon>
        <taxon>Glomerellales</taxon>
        <taxon>Glomerellaceae</taxon>
        <taxon>Colletotrichum</taxon>
        <taxon>Colletotrichum acutatum species complex</taxon>
    </lineage>
</organism>
<sequence length="269" mass="29998">MRWKGSPLILLRQHAAYAPLNSPWITPSPRPFLPVSSGCFCLGFSFRHTRGNKSPTSRPGSNSDSIPDRPGKGLVAPFVSNRNVKYFFSHLVRASPAGIPFADSSRAYPCLVLFVKRSGRSWLEKRGHTGKISNVRRTKEGREVYPSLPTLQGCSSYSEWLIIDLWREIINVDPLVSYTTNCRFVYNMVFLSSNILAQLVVVNGAQALGTSLLLSGTSYLVQLENSRRGKRETSRVAGWSPLGEEGRNWCPIRRYAGFDLMCANQPTAL</sequence>
<gene>
    <name evidence="1" type="ORF">CTAM01_01695</name>
</gene>